<dbReference type="EMBL" id="AMRM01000019">
    <property type="protein sequence ID" value="EKF17828.1"/>
    <property type="molecule type" value="Genomic_DNA"/>
</dbReference>
<feature type="transmembrane region" description="Helical" evidence="1">
    <location>
        <begin position="391"/>
        <end position="413"/>
    </location>
</feature>
<feature type="transmembrane region" description="Helical" evidence="1">
    <location>
        <begin position="43"/>
        <end position="63"/>
    </location>
</feature>
<accession>K2N0Q7</accession>
<dbReference type="Proteomes" id="UP000006786">
    <property type="component" value="Unassembled WGS sequence"/>
</dbReference>
<feature type="chain" id="PRO_5003864090" description="Cytochrome c oxidase subunit I" evidence="2">
    <location>
        <begin position="28"/>
        <end position="474"/>
    </location>
</feature>
<comment type="caution">
    <text evidence="3">The sequence shown here is derived from an EMBL/GenBank/DDBJ whole genome shotgun (WGS) entry which is preliminary data.</text>
</comment>
<sequence>MTGRIARCGAAAFAACALAASGGPAWAHASDRGHVLLLPTHYYLFGGMLAVALSFLILVFLPGEGLGRLAGRRIRLVRLPFDGRAGVSFLSFLCLAGLVLAGLLGSRDPLSNPLPLVIWTLMWVGLTLAQGVLGNLWAWLNPWYGIWRLLLRAGLPESGWLRLPEGLGMGPAVVLLFAFAWFELVYPAPDDPARLALAVAAYWLFSMIGMALFGYPAWSRRVEFLSVFFGMVARLSPFEAVRRGQGSVVLYAGLPGHKLRGSAALPVSGVAFLLLALSSVSFDGFMRTFFWLDLIGVNPLEFPGRSALVGANTAGLFGMFLLLCGAFLGCVRLGEVLAGGTPVRNAPGMLVWSIVPIALAYHFSHYLVVFLINGQYALAALSDPLVRGWDLFGTAGLYVQAGVALGAQSAWIIWNAQAFAIIGAHVLAVIIAHLIAHHLFGSARRASLSQVPLAILMIAYTVFGLWLLSAPTAG</sequence>
<dbReference type="AlphaFoldDB" id="K2N0Q7"/>
<reference evidence="3 4" key="1">
    <citation type="journal article" date="2012" name="J. Bacteriol.">
        <title>Genome Sequence of Nitratireductor pacificus Type Strain pht-3B.</title>
        <authorList>
            <person name="Lai Q."/>
            <person name="Li G."/>
            <person name="Shao Z."/>
        </authorList>
    </citation>
    <scope>NUCLEOTIDE SEQUENCE [LARGE SCALE GENOMIC DNA]</scope>
    <source>
        <strain evidence="4">pht-3B</strain>
    </source>
</reference>
<dbReference type="PATRIC" id="fig|391937.3.peg.3347"/>
<keyword evidence="1" id="KW-0472">Membrane</keyword>
<evidence type="ECO:0000256" key="2">
    <source>
        <dbReference type="SAM" id="SignalP"/>
    </source>
</evidence>
<keyword evidence="1" id="KW-0812">Transmembrane</keyword>
<gene>
    <name evidence="3" type="ORF">NA2_16298</name>
</gene>
<keyword evidence="2" id="KW-0732">Signal</keyword>
<evidence type="ECO:0000313" key="3">
    <source>
        <dbReference type="EMBL" id="EKF17828.1"/>
    </source>
</evidence>
<dbReference type="STRING" id="391937.NA2_16298"/>
<feature type="transmembrane region" description="Helical" evidence="1">
    <location>
        <begin position="349"/>
        <end position="371"/>
    </location>
</feature>
<feature type="transmembrane region" description="Helical" evidence="1">
    <location>
        <begin position="84"/>
        <end position="104"/>
    </location>
</feature>
<name>K2N0Q7_9HYPH</name>
<dbReference type="RefSeq" id="WP_008598143.1">
    <property type="nucleotide sequence ID" value="NZ_AMRM01000019.1"/>
</dbReference>
<feature type="transmembrane region" description="Helical" evidence="1">
    <location>
        <begin position="261"/>
        <end position="286"/>
    </location>
</feature>
<feature type="transmembrane region" description="Helical" evidence="1">
    <location>
        <begin position="307"/>
        <end position="329"/>
    </location>
</feature>
<dbReference type="eggNOG" id="ENOG502ZC6W">
    <property type="taxonomic scope" value="Bacteria"/>
</dbReference>
<feature type="signal peptide" evidence="2">
    <location>
        <begin position="1"/>
        <end position="27"/>
    </location>
</feature>
<feature type="transmembrane region" description="Helical" evidence="1">
    <location>
        <begin position="419"/>
        <end position="439"/>
    </location>
</feature>
<evidence type="ECO:0008006" key="5">
    <source>
        <dbReference type="Google" id="ProtNLM"/>
    </source>
</evidence>
<feature type="transmembrane region" description="Helical" evidence="1">
    <location>
        <begin position="194"/>
        <end position="215"/>
    </location>
</feature>
<keyword evidence="4" id="KW-1185">Reference proteome</keyword>
<evidence type="ECO:0000256" key="1">
    <source>
        <dbReference type="SAM" id="Phobius"/>
    </source>
</evidence>
<evidence type="ECO:0000313" key="4">
    <source>
        <dbReference type="Proteomes" id="UP000006786"/>
    </source>
</evidence>
<feature type="transmembrane region" description="Helical" evidence="1">
    <location>
        <begin position="160"/>
        <end position="182"/>
    </location>
</feature>
<feature type="transmembrane region" description="Helical" evidence="1">
    <location>
        <begin position="451"/>
        <end position="469"/>
    </location>
</feature>
<feature type="transmembrane region" description="Helical" evidence="1">
    <location>
        <begin position="116"/>
        <end position="140"/>
    </location>
</feature>
<keyword evidence="1" id="KW-1133">Transmembrane helix</keyword>
<proteinExistence type="predicted"/>
<organism evidence="3 4">
    <name type="scientific">Nitratireductor pacificus pht-3B</name>
    <dbReference type="NCBI Taxonomy" id="391937"/>
    <lineage>
        <taxon>Bacteria</taxon>
        <taxon>Pseudomonadati</taxon>
        <taxon>Pseudomonadota</taxon>
        <taxon>Alphaproteobacteria</taxon>
        <taxon>Hyphomicrobiales</taxon>
        <taxon>Phyllobacteriaceae</taxon>
        <taxon>Nitratireductor</taxon>
    </lineage>
</organism>
<protein>
    <recommendedName>
        <fullName evidence="5">Cytochrome c oxidase subunit I</fullName>
    </recommendedName>
</protein>